<reference evidence="1 2" key="1">
    <citation type="submission" date="2019-03" db="EMBL/GenBank/DDBJ databases">
        <title>Genomic Encyclopedia of Type Strains, Phase IV (KMG-V): Genome sequencing to study the core and pangenomes of soil and plant-associated prokaryotes.</title>
        <authorList>
            <person name="Whitman W."/>
        </authorList>
    </citation>
    <scope>NUCLEOTIDE SEQUENCE [LARGE SCALE GENOMIC DNA]</scope>
    <source>
        <strain evidence="1 2">Hc14</strain>
    </source>
</reference>
<accession>A0A4R3PSL5</accession>
<dbReference type="Pfam" id="PF06871">
    <property type="entry name" value="TraH_2"/>
    <property type="match status" value="1"/>
</dbReference>
<evidence type="ECO:0000313" key="1">
    <source>
        <dbReference type="EMBL" id="TCU05413.1"/>
    </source>
</evidence>
<comment type="caution">
    <text evidence="1">The sequence shown here is derived from an EMBL/GenBank/DDBJ whole genome shotgun (WGS) entry which is preliminary data.</text>
</comment>
<dbReference type="Proteomes" id="UP000294576">
    <property type="component" value="Unassembled WGS sequence"/>
</dbReference>
<name>A0A4R3PSL5_RHISU</name>
<dbReference type="EMBL" id="SMBH01000035">
    <property type="protein sequence ID" value="TCU05413.1"/>
    <property type="molecule type" value="Genomic_DNA"/>
</dbReference>
<protein>
    <submittedName>
        <fullName evidence="1">TraH protein</fullName>
    </submittedName>
</protein>
<organism evidence="1 2">
    <name type="scientific">Rhizobium sullae</name>
    <name type="common">Rhizobium hedysari</name>
    <dbReference type="NCBI Taxonomy" id="50338"/>
    <lineage>
        <taxon>Bacteria</taxon>
        <taxon>Pseudomonadati</taxon>
        <taxon>Pseudomonadota</taxon>
        <taxon>Alphaproteobacteria</taxon>
        <taxon>Hyphomicrobiales</taxon>
        <taxon>Rhizobiaceae</taxon>
        <taxon>Rhizobium/Agrobacterium group</taxon>
        <taxon>Rhizobium</taxon>
    </lineage>
</organism>
<sequence length="72" mass="7791">MIDAALIRECADPSLKPAIVEEFVMAAGSDHPFAVTVKSGGRLILVPKAASARRRWRGDVTLFDQGRNKALV</sequence>
<evidence type="ECO:0000313" key="2">
    <source>
        <dbReference type="Proteomes" id="UP000294576"/>
    </source>
</evidence>
<proteinExistence type="predicted"/>
<dbReference type="AlphaFoldDB" id="A0A4R3PSL5"/>
<gene>
    <name evidence="1" type="ORF">EV132_13540</name>
</gene>
<dbReference type="InterPro" id="IPR010680">
    <property type="entry name" value="TraH_2"/>
</dbReference>